<dbReference type="InterPro" id="IPR052391">
    <property type="entry name" value="E3_Ligase-Neurotoxin"/>
</dbReference>
<proteinExistence type="predicted"/>
<accession>A0A2H2ZFZ1</accession>
<dbReference type="PROSITE" id="PS50088">
    <property type="entry name" value="ANK_REPEAT"/>
    <property type="match status" value="1"/>
</dbReference>
<keyword evidence="1" id="KW-0040">ANK repeat</keyword>
<dbReference type="Gene3D" id="1.25.40.20">
    <property type="entry name" value="Ankyrin repeat-containing domain"/>
    <property type="match status" value="2"/>
</dbReference>
<evidence type="ECO:0000313" key="3">
    <source>
        <dbReference type="EMBL" id="OTA01166.1"/>
    </source>
</evidence>
<sequence>MAQADYWQPILSAALFEMPRLVMELLDRGVDPNTRLTEHQARYMLHQRECRTVLDIVKSKLIELRSWNIDDESVYCEIRGTPEEAEQRAGKQNAVSQLIKAYQEAEAKLISLGAQTSAGLNLQEPQGPVSQKFSKRIQLHPPPTEANTQPLLSSQDIDPTKIRSVESGRQALLAACRDGNIALVKDLTLSSWGFDQEFPPIAISDVSGYSQGPFLLAVENKHYDLARTIVRIATIQHIDFANNHPSDLYNELADDNHSADSIMKASSQVNSTVTAKKIVADSHSCFAGEKRKDMDMLRFSIEMESSFPREQSDIERQTRHAWALVEHGDWPEAFEEYIKATGAPFRHVVSQDRAMAAYKHFAETADFSSRKAGPDASRAEFLDTVEKWMDKRKNLVLHCAILSRNIDLVNFLVSTHPDLLEVQSIDGWTPLLTAALHQRIDVLHLLLEAGASPFATDSFGRNMLHLLLLSPGQGYIQEPEKLSSFLQSMDRSVLHQLLEQRCDESPGGLTPLAQVIRFFTLYVLLLAHITLIVIFAQLAYEALTQVASSSMDHLVRPVIEKAPHVMFYEDIHGKTPFDHLVEKQLHGFIEHLMPSYTRNRKWQASSPLVHWPLFAFAPDYAGPTYPRDPYQAWEISRELAASWQSHRFTRKLVTNQQRDEIAVMYVQEQAISTETLLLTLEQVEE</sequence>
<dbReference type="Proteomes" id="UP000219286">
    <property type="component" value="Unassembled WGS sequence"/>
</dbReference>
<dbReference type="PROSITE" id="PS50297">
    <property type="entry name" value="ANK_REP_REGION"/>
    <property type="match status" value="1"/>
</dbReference>
<evidence type="ECO:0000256" key="2">
    <source>
        <dbReference type="SAM" id="Phobius"/>
    </source>
</evidence>
<dbReference type="InterPro" id="IPR036770">
    <property type="entry name" value="Ankyrin_rpt-contain_sf"/>
</dbReference>
<evidence type="ECO:0000313" key="4">
    <source>
        <dbReference type="Proteomes" id="UP000219286"/>
    </source>
</evidence>
<dbReference type="SUPFAM" id="SSF48403">
    <property type="entry name" value="Ankyrin repeat"/>
    <property type="match status" value="1"/>
</dbReference>
<dbReference type="PANTHER" id="PTHR24133">
    <property type="entry name" value="ANKYRIN DOMAIN-CONTAINING"/>
    <property type="match status" value="1"/>
</dbReference>
<protein>
    <submittedName>
        <fullName evidence="3">Uncharacterized protein</fullName>
    </submittedName>
</protein>
<keyword evidence="2" id="KW-1133">Transmembrane helix</keyword>
<dbReference type="InterPro" id="IPR002110">
    <property type="entry name" value="Ankyrin_rpt"/>
</dbReference>
<comment type="caution">
    <text evidence="3">The sequence shown here is derived from an EMBL/GenBank/DDBJ whole genome shotgun (WGS) entry which is preliminary data.</text>
</comment>
<evidence type="ECO:0000256" key="1">
    <source>
        <dbReference type="PROSITE-ProRule" id="PRU00023"/>
    </source>
</evidence>
<feature type="transmembrane region" description="Helical" evidence="2">
    <location>
        <begin position="519"/>
        <end position="540"/>
    </location>
</feature>
<reference evidence="3 4" key="1">
    <citation type="journal article" date="2015" name="Genome Announc.">
        <title>Genome sequence and annotation of Trichoderma parareesei, the ancestor of the cellulase producer Trichoderma reesei.</title>
        <authorList>
            <person name="Yang D."/>
            <person name="Pomraning K."/>
            <person name="Kopchinskiy A."/>
            <person name="Karimi Aghcheh R."/>
            <person name="Atanasova L."/>
            <person name="Chenthamara K."/>
            <person name="Baker S.E."/>
            <person name="Zhang R."/>
            <person name="Shen Q."/>
            <person name="Freitag M."/>
            <person name="Kubicek C.P."/>
            <person name="Druzhinina I.S."/>
        </authorList>
    </citation>
    <scope>NUCLEOTIDE SEQUENCE [LARGE SCALE GENOMIC DNA]</scope>
    <source>
        <strain evidence="3 4">CBS 125925</strain>
    </source>
</reference>
<dbReference type="AlphaFoldDB" id="A0A2H2ZFZ1"/>
<dbReference type="EMBL" id="LFMI01000180">
    <property type="protein sequence ID" value="OTA01166.1"/>
    <property type="molecule type" value="Genomic_DNA"/>
</dbReference>
<dbReference type="PANTHER" id="PTHR24133:SF40">
    <property type="entry name" value="ANKYRIN REPEAT DOMAIN 44"/>
    <property type="match status" value="1"/>
</dbReference>
<dbReference type="Pfam" id="PF12796">
    <property type="entry name" value="Ank_2"/>
    <property type="match status" value="1"/>
</dbReference>
<keyword evidence="2" id="KW-0472">Membrane</keyword>
<keyword evidence="2" id="KW-0812">Transmembrane</keyword>
<dbReference type="OrthoDB" id="539213at2759"/>
<gene>
    <name evidence="3" type="ORF">A9Z42_0015160</name>
</gene>
<keyword evidence="4" id="KW-1185">Reference proteome</keyword>
<dbReference type="SMART" id="SM00248">
    <property type="entry name" value="ANK"/>
    <property type="match status" value="6"/>
</dbReference>
<organism evidence="3 4">
    <name type="scientific">Trichoderma parareesei</name>
    <name type="common">Filamentous fungus</name>
    <dbReference type="NCBI Taxonomy" id="858221"/>
    <lineage>
        <taxon>Eukaryota</taxon>
        <taxon>Fungi</taxon>
        <taxon>Dikarya</taxon>
        <taxon>Ascomycota</taxon>
        <taxon>Pezizomycotina</taxon>
        <taxon>Sordariomycetes</taxon>
        <taxon>Hypocreomycetidae</taxon>
        <taxon>Hypocreales</taxon>
        <taxon>Hypocreaceae</taxon>
        <taxon>Trichoderma</taxon>
    </lineage>
</organism>
<feature type="repeat" description="ANK" evidence="1">
    <location>
        <begin position="426"/>
        <end position="458"/>
    </location>
</feature>
<name>A0A2H2ZFZ1_TRIPA</name>